<dbReference type="Gene3D" id="1.20.1280.290">
    <property type="match status" value="1"/>
</dbReference>
<dbReference type="VEuPathDB" id="FungiDB:C8Q69DRAFT_506302"/>
<dbReference type="RefSeq" id="XP_028485746.1">
    <property type="nucleotide sequence ID" value="XM_028632787.1"/>
</dbReference>
<comment type="subcellular location">
    <subcellularLocation>
        <location evidence="1">Membrane</location>
        <topology evidence="1">Multi-pass membrane protein</topology>
    </subcellularLocation>
</comment>
<gene>
    <name evidence="7" type="ORF">C8Q69DRAFT_506302</name>
</gene>
<protein>
    <submittedName>
        <fullName evidence="7">PQ loop repeat protein</fullName>
    </submittedName>
</protein>
<feature type="transmembrane region" description="Helical" evidence="6">
    <location>
        <begin position="45"/>
        <end position="64"/>
    </location>
</feature>
<feature type="compositionally biased region" description="Basic and acidic residues" evidence="5">
    <location>
        <begin position="239"/>
        <end position="252"/>
    </location>
</feature>
<feature type="transmembrane region" description="Helical" evidence="6">
    <location>
        <begin position="104"/>
        <end position="127"/>
    </location>
</feature>
<evidence type="ECO:0000256" key="4">
    <source>
        <dbReference type="ARBA" id="ARBA00023136"/>
    </source>
</evidence>
<evidence type="ECO:0000256" key="1">
    <source>
        <dbReference type="ARBA" id="ARBA00004141"/>
    </source>
</evidence>
<keyword evidence="8" id="KW-1185">Reference proteome</keyword>
<proteinExistence type="predicted"/>
<sequence>MSSDGNNIPVASTVLGTIGTVLWCVQLIPQIWYNWRQKKTDGLPPVMMFLWAACAVPMGTYMILQKVNVPLQVQPQMFSFFSLISWGQILYYNHNYSLRRATLAVVGTGVLLGGLETMFILCLRIPYNKGITWPDLLFGAIAAVMLALGLIPPYFEIRKRKGRVVGINWFFLAMDTAGGLFSLFALAAQGSFDILGGIMYIIVVVLEGGIYISHIIWRIRNRKLLKEAKAAGKSVDEMLELQSKESEDHNESGDGVLSTRPGDLESHGASGQPEKEQAQEQELSITDEKQ</sequence>
<keyword evidence="3 6" id="KW-1133">Transmembrane helix</keyword>
<evidence type="ECO:0000313" key="8">
    <source>
        <dbReference type="Proteomes" id="UP000283841"/>
    </source>
</evidence>
<comment type="caution">
    <text evidence="7">The sequence shown here is derived from an EMBL/GenBank/DDBJ whole genome shotgun (WGS) entry which is preliminary data.</text>
</comment>
<keyword evidence="2 6" id="KW-0812">Transmembrane</keyword>
<feature type="transmembrane region" description="Helical" evidence="6">
    <location>
        <begin position="133"/>
        <end position="155"/>
    </location>
</feature>
<evidence type="ECO:0000256" key="5">
    <source>
        <dbReference type="SAM" id="MobiDB-lite"/>
    </source>
</evidence>
<dbReference type="SMART" id="SM00679">
    <property type="entry name" value="CTNS"/>
    <property type="match status" value="2"/>
</dbReference>
<dbReference type="InterPro" id="IPR006603">
    <property type="entry name" value="PQ-loop_rpt"/>
</dbReference>
<evidence type="ECO:0000256" key="6">
    <source>
        <dbReference type="SAM" id="Phobius"/>
    </source>
</evidence>
<reference evidence="7 8" key="1">
    <citation type="journal article" date="2018" name="Front. Microbiol.">
        <title>Genomic and genetic insights into a cosmopolitan fungus, Paecilomyces variotii (Eurotiales).</title>
        <authorList>
            <person name="Urquhart A.S."/>
            <person name="Mondo S.J."/>
            <person name="Makela M.R."/>
            <person name="Hane J.K."/>
            <person name="Wiebenga A."/>
            <person name="He G."/>
            <person name="Mihaltcheva S."/>
            <person name="Pangilinan J."/>
            <person name="Lipzen A."/>
            <person name="Barry K."/>
            <person name="de Vries R.P."/>
            <person name="Grigoriev I.V."/>
            <person name="Idnurm A."/>
        </authorList>
    </citation>
    <scope>NUCLEOTIDE SEQUENCE [LARGE SCALE GENOMIC DNA]</scope>
    <source>
        <strain evidence="7 8">CBS 101075</strain>
    </source>
</reference>
<organism evidence="7 8">
    <name type="scientific">Byssochlamys spectabilis</name>
    <name type="common">Paecilomyces variotii</name>
    <dbReference type="NCBI Taxonomy" id="264951"/>
    <lineage>
        <taxon>Eukaryota</taxon>
        <taxon>Fungi</taxon>
        <taxon>Dikarya</taxon>
        <taxon>Ascomycota</taxon>
        <taxon>Pezizomycotina</taxon>
        <taxon>Eurotiomycetes</taxon>
        <taxon>Eurotiomycetidae</taxon>
        <taxon>Eurotiales</taxon>
        <taxon>Thermoascaceae</taxon>
        <taxon>Paecilomyces</taxon>
    </lineage>
</organism>
<evidence type="ECO:0000313" key="7">
    <source>
        <dbReference type="EMBL" id="RWQ96101.1"/>
    </source>
</evidence>
<keyword evidence="4 6" id="KW-0472">Membrane</keyword>
<dbReference type="Pfam" id="PF04193">
    <property type="entry name" value="PQ-loop"/>
    <property type="match status" value="1"/>
</dbReference>
<name>A0A443HWG9_BYSSP</name>
<evidence type="ECO:0000256" key="3">
    <source>
        <dbReference type="ARBA" id="ARBA00022989"/>
    </source>
</evidence>
<dbReference type="PANTHER" id="PTHR16201">
    <property type="entry name" value="SEVEN TRANSMEMBRANE PROTEIN 1-RELATED"/>
    <property type="match status" value="1"/>
</dbReference>
<dbReference type="InterPro" id="IPR051415">
    <property type="entry name" value="LAAT-1"/>
</dbReference>
<dbReference type="GeneID" id="39602064"/>
<dbReference type="AlphaFoldDB" id="A0A443HWG9"/>
<feature type="transmembrane region" description="Helical" evidence="6">
    <location>
        <begin position="167"/>
        <end position="188"/>
    </location>
</feature>
<feature type="transmembrane region" description="Helical" evidence="6">
    <location>
        <begin position="12"/>
        <end position="33"/>
    </location>
</feature>
<dbReference type="GO" id="GO:0016020">
    <property type="term" value="C:membrane"/>
    <property type="evidence" value="ECO:0007669"/>
    <property type="project" value="UniProtKB-SubCell"/>
</dbReference>
<dbReference type="OrthoDB" id="407617at2759"/>
<dbReference type="PANTHER" id="PTHR16201:SF37">
    <property type="entry name" value="PQ-LOOP REPEAT-CONTAINING PROTEIN"/>
    <property type="match status" value="1"/>
</dbReference>
<dbReference type="Proteomes" id="UP000283841">
    <property type="component" value="Unassembled WGS sequence"/>
</dbReference>
<evidence type="ECO:0000256" key="2">
    <source>
        <dbReference type="ARBA" id="ARBA00022692"/>
    </source>
</evidence>
<feature type="transmembrane region" description="Helical" evidence="6">
    <location>
        <begin position="194"/>
        <end position="217"/>
    </location>
</feature>
<dbReference type="EMBL" id="RCNU01000004">
    <property type="protein sequence ID" value="RWQ96101.1"/>
    <property type="molecule type" value="Genomic_DNA"/>
</dbReference>
<feature type="transmembrane region" description="Helical" evidence="6">
    <location>
        <begin position="76"/>
        <end position="92"/>
    </location>
</feature>
<feature type="region of interest" description="Disordered" evidence="5">
    <location>
        <begin position="239"/>
        <end position="290"/>
    </location>
</feature>
<accession>A0A443HWG9</accession>